<dbReference type="SUPFAM" id="SSF53756">
    <property type="entry name" value="UDP-Glycosyltransferase/glycogen phosphorylase"/>
    <property type="match status" value="1"/>
</dbReference>
<comment type="caution">
    <text evidence="2">The sequence shown here is derived from an EMBL/GenBank/DDBJ whole genome shotgun (WGS) entry which is preliminary data.</text>
</comment>
<evidence type="ECO:0000313" key="3">
    <source>
        <dbReference type="Proteomes" id="UP001225873"/>
    </source>
</evidence>
<protein>
    <recommendedName>
        <fullName evidence="1">Glycosyl transferase family 1 domain-containing protein</fullName>
    </recommendedName>
</protein>
<dbReference type="Pfam" id="PF00534">
    <property type="entry name" value="Glycos_transf_1"/>
    <property type="match status" value="1"/>
</dbReference>
<dbReference type="Gene3D" id="3.40.50.2000">
    <property type="entry name" value="Glycogen Phosphorylase B"/>
    <property type="match status" value="1"/>
</dbReference>
<proteinExistence type="predicted"/>
<evidence type="ECO:0000313" key="2">
    <source>
        <dbReference type="EMBL" id="MDN3425678.1"/>
    </source>
</evidence>
<evidence type="ECO:0000259" key="1">
    <source>
        <dbReference type="Pfam" id="PF00534"/>
    </source>
</evidence>
<name>A0ABT7ZEU0_9BACL</name>
<gene>
    <name evidence="2" type="ORF">QMA01_00125</name>
</gene>
<reference evidence="2 3" key="1">
    <citation type="submission" date="2023-03" db="EMBL/GenBank/DDBJ databases">
        <authorList>
            <person name="Uniacke-Lowe S."/>
            <person name="Ross P."/>
            <person name="Hill C."/>
        </authorList>
    </citation>
    <scope>NUCLEOTIDE SEQUENCE [LARGE SCALE GENOMIC DNA]</scope>
    <source>
        <strain evidence="2 3">APC 4016</strain>
    </source>
</reference>
<organism evidence="2 3">
    <name type="scientific">Planococcus notacanthi</name>
    <dbReference type="NCBI Taxonomy" id="3035188"/>
    <lineage>
        <taxon>Bacteria</taxon>
        <taxon>Bacillati</taxon>
        <taxon>Bacillota</taxon>
        <taxon>Bacilli</taxon>
        <taxon>Bacillales</taxon>
        <taxon>Caryophanaceae</taxon>
        <taxon>Planococcus</taxon>
    </lineage>
</organism>
<feature type="domain" description="Glycosyl transferase family 1" evidence="1">
    <location>
        <begin position="193"/>
        <end position="353"/>
    </location>
</feature>
<dbReference type="EMBL" id="JASDCQ010000001">
    <property type="protein sequence ID" value="MDN3425678.1"/>
    <property type="molecule type" value="Genomic_DNA"/>
</dbReference>
<dbReference type="InterPro" id="IPR001296">
    <property type="entry name" value="Glyco_trans_1"/>
</dbReference>
<dbReference type="RefSeq" id="WP_290214017.1">
    <property type="nucleotide sequence ID" value="NZ_JASDCQ010000001.1"/>
</dbReference>
<accession>A0ABT7ZEU0</accession>
<dbReference type="Proteomes" id="UP001225873">
    <property type="component" value="Unassembled WGS sequence"/>
</dbReference>
<sequence>MKIILVNIGPVNKYPPVLSVLNYLKDLGIELVLCTTDMDTQTKKICIERDISIIDIKANYEKPIHPLLKLVRMLQIKKKIWKEIDKCYDNDTVIWVFSDLALKHLGSKLLGKRYVLHMFELSKNSIYYRKFPSIALNTAKYAKKSEVVIQAEYNRAHIAQAWWELEKTPYILPNKPYNNYAISRNSEITNEEAAKIMNKLRGKKIILYQGVISLERPLDPFINAIDKLGDDYAFVIMSGGENIYKNSTSKNLYFIPFIPPPYHLEITSNAYIGILSYVPTKNEFSNLNALYCAPNKLYEYTMFGIPMIGNDIPGLSYIFNTTECGVCFESFNEKNIINAISEVEDNYNYMAEKATIFYENTDMREILSEITNNLR</sequence>
<keyword evidence="3" id="KW-1185">Reference proteome</keyword>